<dbReference type="PANTHER" id="PTHR43194:SF5">
    <property type="entry name" value="PIMELOYL-[ACYL-CARRIER PROTEIN] METHYL ESTER ESTERASE"/>
    <property type="match status" value="1"/>
</dbReference>
<comment type="caution">
    <text evidence="2">The sequence shown here is derived from an EMBL/GenBank/DDBJ whole genome shotgun (WGS) entry which is preliminary data.</text>
</comment>
<proteinExistence type="predicted"/>
<keyword evidence="2" id="KW-0378">Hydrolase</keyword>
<dbReference type="Pfam" id="PF12697">
    <property type="entry name" value="Abhydrolase_6"/>
    <property type="match status" value="1"/>
</dbReference>
<reference evidence="2 3" key="1">
    <citation type="submission" date="2021-02" db="EMBL/GenBank/DDBJ databases">
        <title>Streptomyces spirodelae sp. nov., isolated from duckweed.</title>
        <authorList>
            <person name="Saimee Y."/>
            <person name="Duangmal K."/>
        </authorList>
    </citation>
    <scope>NUCLEOTIDE SEQUENCE [LARGE SCALE GENOMIC DNA]</scope>
    <source>
        <strain evidence="2 3">DSM 42105</strain>
    </source>
</reference>
<keyword evidence="3" id="KW-1185">Reference proteome</keyword>
<feature type="domain" description="AB hydrolase-1" evidence="1">
    <location>
        <begin position="6"/>
        <end position="231"/>
    </location>
</feature>
<evidence type="ECO:0000313" key="2">
    <source>
        <dbReference type="EMBL" id="MBO8196753.1"/>
    </source>
</evidence>
<dbReference type="SUPFAM" id="SSF53474">
    <property type="entry name" value="alpha/beta-Hydrolases"/>
    <property type="match status" value="1"/>
</dbReference>
<protein>
    <submittedName>
        <fullName evidence="2">Alpha/beta fold hydrolase</fullName>
    </submittedName>
</protein>
<gene>
    <name evidence="2" type="ORF">JW613_00270</name>
</gene>
<dbReference type="RefSeq" id="WP_209208651.1">
    <property type="nucleotide sequence ID" value="NZ_JAFFZM010000001.1"/>
</dbReference>
<dbReference type="InterPro" id="IPR000073">
    <property type="entry name" value="AB_hydrolase_1"/>
</dbReference>
<organism evidence="2 3">
    <name type="scientific">Streptomyces smyrnaeus</name>
    <dbReference type="NCBI Taxonomy" id="1387713"/>
    <lineage>
        <taxon>Bacteria</taxon>
        <taxon>Bacillati</taxon>
        <taxon>Actinomycetota</taxon>
        <taxon>Actinomycetes</taxon>
        <taxon>Kitasatosporales</taxon>
        <taxon>Streptomycetaceae</taxon>
        <taxon>Streptomyces</taxon>
    </lineage>
</organism>
<dbReference type="InterPro" id="IPR029058">
    <property type="entry name" value="AB_hydrolase_fold"/>
</dbReference>
<dbReference type="GeneID" id="96257017"/>
<evidence type="ECO:0000259" key="1">
    <source>
        <dbReference type="Pfam" id="PF12697"/>
    </source>
</evidence>
<dbReference type="Gene3D" id="3.40.50.1820">
    <property type="entry name" value="alpha/beta hydrolase"/>
    <property type="match status" value="1"/>
</dbReference>
<dbReference type="Proteomes" id="UP000721954">
    <property type="component" value="Unassembled WGS sequence"/>
</dbReference>
<accession>A0ABS3XMX5</accession>
<dbReference type="GO" id="GO:0016787">
    <property type="term" value="F:hydrolase activity"/>
    <property type="evidence" value="ECO:0007669"/>
    <property type="project" value="UniProtKB-KW"/>
</dbReference>
<dbReference type="PANTHER" id="PTHR43194">
    <property type="entry name" value="HYDROLASE ALPHA/BETA FOLD FAMILY"/>
    <property type="match status" value="1"/>
</dbReference>
<dbReference type="EMBL" id="JAFFZM010000001">
    <property type="protein sequence ID" value="MBO8196753.1"/>
    <property type="molecule type" value="Genomic_DNA"/>
</dbReference>
<dbReference type="InterPro" id="IPR050228">
    <property type="entry name" value="Carboxylesterase_BioH"/>
</dbReference>
<evidence type="ECO:0000313" key="3">
    <source>
        <dbReference type="Proteomes" id="UP000721954"/>
    </source>
</evidence>
<name>A0ABS3XMX5_9ACTN</name>
<sequence>MSKPTLVLLHGVGLDRTMWEPTAELVADRFTLVTPDLPGHGRNDPAPAGITLRDLALGVAAEIPEGSHLVGFSLGALVAQYLALHRPDRVATLTSVSSVCRRTPAERAEVLKRLDAARADFRAATAASLRRWYAGTDVSAEWVSRTEATLLANDVGSFRACYRVFATADADIGPALHRITTPAVAVTGENDPGSTPEMTRRLAAALPNCRSVVVPEARHMLPVQRPEALVDCFTTLIRDNTHG</sequence>